<dbReference type="PANTHER" id="PTHR35008">
    <property type="entry name" value="BLL4482 PROTEIN-RELATED"/>
    <property type="match status" value="1"/>
</dbReference>
<dbReference type="PANTHER" id="PTHR35008:SF8">
    <property type="entry name" value="ALCOHOL DEHYDROGENASE CYTOCHROME C SUBUNIT"/>
    <property type="match status" value="1"/>
</dbReference>
<sequence>MLRSGRVLLASGVLMGAATLFAACSSGGSSIAVPSDPVLAQGQQIYTQNCASCHGQKGGGGIGTKLAGLVEKKYPNIADQEAVIANGRSSMPKFGSRLSAAEINAVARYERESLGVE</sequence>
<evidence type="ECO:0000313" key="8">
    <source>
        <dbReference type="EMBL" id="CAB4940685.1"/>
    </source>
</evidence>
<accession>A0A6J5Y8S7</accession>
<dbReference type="InterPro" id="IPR009056">
    <property type="entry name" value="Cyt_c-like_dom"/>
</dbReference>
<dbReference type="GO" id="GO:0009055">
    <property type="term" value="F:electron transfer activity"/>
    <property type="evidence" value="ECO:0007669"/>
    <property type="project" value="InterPro"/>
</dbReference>
<dbReference type="GO" id="GO:0020037">
    <property type="term" value="F:heme binding"/>
    <property type="evidence" value="ECO:0007669"/>
    <property type="project" value="InterPro"/>
</dbReference>
<organism evidence="7">
    <name type="scientific">freshwater metagenome</name>
    <dbReference type="NCBI Taxonomy" id="449393"/>
    <lineage>
        <taxon>unclassified sequences</taxon>
        <taxon>metagenomes</taxon>
        <taxon>ecological metagenomes</taxon>
    </lineage>
</organism>
<dbReference type="SUPFAM" id="SSF46626">
    <property type="entry name" value="Cytochrome c"/>
    <property type="match status" value="1"/>
</dbReference>
<dbReference type="InterPro" id="IPR008168">
    <property type="entry name" value="Cyt_C_IC"/>
</dbReference>
<keyword evidence="3" id="KW-0479">Metal-binding</keyword>
<protein>
    <submittedName>
        <fullName evidence="7">Unannotated protein</fullName>
    </submittedName>
</protein>
<evidence type="ECO:0000256" key="1">
    <source>
        <dbReference type="ARBA" id="ARBA00022448"/>
    </source>
</evidence>
<dbReference type="EMBL" id="CAFBNC010000063">
    <property type="protein sequence ID" value="CAB4940685.1"/>
    <property type="molecule type" value="Genomic_DNA"/>
</dbReference>
<evidence type="ECO:0000256" key="4">
    <source>
        <dbReference type="ARBA" id="ARBA00022982"/>
    </source>
</evidence>
<feature type="domain" description="Cytochrome c" evidence="6">
    <location>
        <begin position="37"/>
        <end position="114"/>
    </location>
</feature>
<keyword evidence="1" id="KW-0813">Transport</keyword>
<dbReference type="PROSITE" id="PS51007">
    <property type="entry name" value="CYTC"/>
    <property type="match status" value="1"/>
</dbReference>
<gene>
    <name evidence="7" type="ORF">UFOPK1392_00289</name>
    <name evidence="8" type="ORF">UFOPK3733_01273</name>
</gene>
<dbReference type="PROSITE" id="PS51257">
    <property type="entry name" value="PROKAR_LIPOPROTEIN"/>
    <property type="match status" value="1"/>
</dbReference>
<reference evidence="7" key="1">
    <citation type="submission" date="2020-05" db="EMBL/GenBank/DDBJ databases">
        <authorList>
            <person name="Chiriac C."/>
            <person name="Salcher M."/>
            <person name="Ghai R."/>
            <person name="Kavagutti S V."/>
        </authorList>
    </citation>
    <scope>NUCLEOTIDE SEQUENCE</scope>
</reference>
<dbReference type="GO" id="GO:0005506">
    <property type="term" value="F:iron ion binding"/>
    <property type="evidence" value="ECO:0007669"/>
    <property type="project" value="InterPro"/>
</dbReference>
<proteinExistence type="predicted"/>
<dbReference type="Pfam" id="PF13442">
    <property type="entry name" value="Cytochrome_CBB3"/>
    <property type="match status" value="1"/>
</dbReference>
<dbReference type="Gene3D" id="1.10.760.10">
    <property type="entry name" value="Cytochrome c-like domain"/>
    <property type="match status" value="1"/>
</dbReference>
<evidence type="ECO:0000256" key="3">
    <source>
        <dbReference type="ARBA" id="ARBA00022723"/>
    </source>
</evidence>
<evidence type="ECO:0000256" key="5">
    <source>
        <dbReference type="ARBA" id="ARBA00023004"/>
    </source>
</evidence>
<dbReference type="AlphaFoldDB" id="A0A6J5Y8S7"/>
<dbReference type="EMBL" id="CAEMXZ010000007">
    <property type="protein sequence ID" value="CAB4322554.1"/>
    <property type="molecule type" value="Genomic_DNA"/>
</dbReference>
<keyword evidence="4" id="KW-0249">Electron transport</keyword>
<evidence type="ECO:0000259" key="6">
    <source>
        <dbReference type="PROSITE" id="PS51007"/>
    </source>
</evidence>
<dbReference type="InterPro" id="IPR051459">
    <property type="entry name" value="Cytochrome_c-type_DH"/>
</dbReference>
<evidence type="ECO:0000256" key="2">
    <source>
        <dbReference type="ARBA" id="ARBA00022617"/>
    </source>
</evidence>
<dbReference type="InterPro" id="IPR036909">
    <property type="entry name" value="Cyt_c-like_dom_sf"/>
</dbReference>
<name>A0A6J5Y8S7_9ZZZZ</name>
<keyword evidence="5" id="KW-0408">Iron</keyword>
<evidence type="ECO:0000313" key="7">
    <source>
        <dbReference type="EMBL" id="CAB4322554.1"/>
    </source>
</evidence>
<keyword evidence="2" id="KW-0349">Heme</keyword>
<dbReference type="PRINTS" id="PR00605">
    <property type="entry name" value="CYTCHROMECIC"/>
</dbReference>